<feature type="domain" description="VOC" evidence="1">
    <location>
        <begin position="145"/>
        <end position="262"/>
    </location>
</feature>
<evidence type="ECO:0000313" key="2">
    <source>
        <dbReference type="EMBL" id="TQD44618.1"/>
    </source>
</evidence>
<dbReference type="InterPro" id="IPR029068">
    <property type="entry name" value="Glyas_Bleomycin-R_OHBP_Dase"/>
</dbReference>
<dbReference type="InterPro" id="IPR052164">
    <property type="entry name" value="Anthracycline_SecMetBiosynth"/>
</dbReference>
<dbReference type="Proteomes" id="UP000319010">
    <property type="component" value="Unassembled WGS sequence"/>
</dbReference>
<dbReference type="Pfam" id="PF00903">
    <property type="entry name" value="Glyoxalase"/>
    <property type="match status" value="1"/>
</dbReference>
<dbReference type="EMBL" id="VICB01000003">
    <property type="protein sequence ID" value="TQD44618.1"/>
    <property type="molecule type" value="Genomic_DNA"/>
</dbReference>
<organism evidence="2 3">
    <name type="scientific">Actinomyces johnsonii</name>
    <dbReference type="NCBI Taxonomy" id="544581"/>
    <lineage>
        <taxon>Bacteria</taxon>
        <taxon>Bacillati</taxon>
        <taxon>Actinomycetota</taxon>
        <taxon>Actinomycetes</taxon>
        <taxon>Actinomycetales</taxon>
        <taxon>Actinomycetaceae</taxon>
        <taxon>Actinomyces</taxon>
    </lineage>
</organism>
<sequence>MTDLTANALPVPAKRLAGFPCWIELYTPDIDASAAFYRDLLGWEITRSEPDEPLTTEVHHGGRLIGSFESAAQAPGGSGWRVSFMVDDVRTAAGAAERTGGSIVVEPTRVTETMAYALASDPDGNVIGLLEDEDFEGPYPYQAGMPVWFDVLASDLELAERFYREAAGWPTRRLTIDDQEQSFYTSVVGGRSVSGVGRAGYFGGEEAPSRWRIYFGVKDADAAAQRVRELGGTIVVEPIDFTFGRMVEVADPYGARFLLTTF</sequence>
<accession>A0A508A9U4</accession>
<gene>
    <name evidence="2" type="ORF">FK256_01670</name>
</gene>
<dbReference type="InterPro" id="IPR004360">
    <property type="entry name" value="Glyas_Fos-R_dOase_dom"/>
</dbReference>
<name>A0A508A9U4_9ACTO</name>
<dbReference type="Pfam" id="PF18029">
    <property type="entry name" value="Glyoxalase_6"/>
    <property type="match status" value="1"/>
</dbReference>
<dbReference type="PANTHER" id="PTHR33993:SF14">
    <property type="entry name" value="GB|AAF24581.1"/>
    <property type="match status" value="1"/>
</dbReference>
<dbReference type="RefSeq" id="WP_141423450.1">
    <property type="nucleotide sequence ID" value="NZ_JASPFB010000001.1"/>
</dbReference>
<dbReference type="AlphaFoldDB" id="A0A508A9U4"/>
<comment type="caution">
    <text evidence="2">The sequence shown here is derived from an EMBL/GenBank/DDBJ whole genome shotgun (WGS) entry which is preliminary data.</text>
</comment>
<dbReference type="PANTHER" id="PTHR33993">
    <property type="entry name" value="GLYOXALASE-RELATED"/>
    <property type="match status" value="1"/>
</dbReference>
<dbReference type="InterPro" id="IPR041581">
    <property type="entry name" value="Glyoxalase_6"/>
</dbReference>
<reference evidence="2 3" key="1">
    <citation type="submission" date="2019-06" db="EMBL/GenBank/DDBJ databases">
        <title>Draft genome sequence of Actinomyces johnsonii CCUG 34287T.</title>
        <authorList>
            <person name="Salva-Serra F."/>
            <person name="Cardew S."/>
            <person name="Moore E."/>
        </authorList>
    </citation>
    <scope>NUCLEOTIDE SEQUENCE [LARGE SCALE GENOMIC DNA]</scope>
    <source>
        <strain evidence="2 3">CCUG 34287</strain>
    </source>
</reference>
<dbReference type="Gene3D" id="3.10.180.10">
    <property type="entry name" value="2,3-Dihydroxybiphenyl 1,2-Dioxygenase, domain 1"/>
    <property type="match status" value="2"/>
</dbReference>
<dbReference type="CDD" id="cd07247">
    <property type="entry name" value="SgaA_N_like"/>
    <property type="match status" value="2"/>
</dbReference>
<dbReference type="SUPFAM" id="SSF54593">
    <property type="entry name" value="Glyoxalase/Bleomycin resistance protein/Dihydroxybiphenyl dioxygenase"/>
    <property type="match status" value="2"/>
</dbReference>
<feature type="domain" description="VOC" evidence="1">
    <location>
        <begin position="19"/>
        <end position="132"/>
    </location>
</feature>
<protein>
    <submittedName>
        <fullName evidence="2">VOC family protein</fullName>
    </submittedName>
</protein>
<evidence type="ECO:0000259" key="1">
    <source>
        <dbReference type="PROSITE" id="PS51819"/>
    </source>
</evidence>
<dbReference type="InterPro" id="IPR037523">
    <property type="entry name" value="VOC_core"/>
</dbReference>
<evidence type="ECO:0000313" key="3">
    <source>
        <dbReference type="Proteomes" id="UP000319010"/>
    </source>
</evidence>
<dbReference type="PROSITE" id="PS51819">
    <property type="entry name" value="VOC"/>
    <property type="match status" value="2"/>
</dbReference>
<proteinExistence type="predicted"/>